<dbReference type="EC" id="2.4.99.12" evidence="2 9"/>
<dbReference type="OrthoDB" id="9789797at2"/>
<comment type="similarity">
    <text evidence="9">Belongs to the glycosyltransferase group 1 family.</text>
</comment>
<dbReference type="UniPathway" id="UPA00958"/>
<dbReference type="Pfam" id="PF04413">
    <property type="entry name" value="Glycos_transf_N"/>
    <property type="match status" value="1"/>
</dbReference>
<protein>
    <recommendedName>
        <fullName evidence="3 9">3-deoxy-D-manno-octulosonic acid transferase</fullName>
        <shortName evidence="9">Kdo transferase</shortName>
        <ecNumber evidence="2 9">2.4.99.12</ecNumber>
    </recommendedName>
    <alternativeName>
        <fullName evidence="5 9">Lipid IV(A) 3-deoxy-D-manno-octulosonic acid transferase</fullName>
    </alternativeName>
</protein>
<dbReference type="GO" id="GO:0009245">
    <property type="term" value="P:lipid A biosynthetic process"/>
    <property type="evidence" value="ECO:0007669"/>
    <property type="project" value="TreeGrafter"/>
</dbReference>
<evidence type="ECO:0000256" key="3">
    <source>
        <dbReference type="ARBA" id="ARBA00019077"/>
    </source>
</evidence>
<comment type="subcellular location">
    <subcellularLocation>
        <location evidence="9">Cell membrane</location>
    </subcellularLocation>
</comment>
<keyword evidence="9" id="KW-0812">Transmembrane</keyword>
<dbReference type="HOGENOM" id="CLU_036146_2_1_7"/>
<dbReference type="InterPro" id="IPR038107">
    <property type="entry name" value="Glycos_transf_N_sf"/>
</dbReference>
<evidence type="ECO:0000313" key="11">
    <source>
        <dbReference type="EMBL" id="AJE03716.1"/>
    </source>
</evidence>
<accession>A0A0B5BI45</accession>
<evidence type="ECO:0000256" key="6">
    <source>
        <dbReference type="ARBA" id="ARBA00049183"/>
    </source>
</evidence>
<dbReference type="STRING" id="345632.GPICK_10460"/>
<evidence type="ECO:0000256" key="9">
    <source>
        <dbReference type="RuleBase" id="RU365103"/>
    </source>
</evidence>
<dbReference type="GO" id="GO:0005886">
    <property type="term" value="C:plasma membrane"/>
    <property type="evidence" value="ECO:0007669"/>
    <property type="project" value="UniProtKB-SubCell"/>
</dbReference>
<evidence type="ECO:0000256" key="5">
    <source>
        <dbReference type="ARBA" id="ARBA00031445"/>
    </source>
</evidence>
<evidence type="ECO:0000256" key="4">
    <source>
        <dbReference type="ARBA" id="ARBA00022679"/>
    </source>
</evidence>
<keyword evidence="9" id="KW-1003">Cell membrane</keyword>
<feature type="site" description="Transition state stabilizer" evidence="8">
    <location>
        <position position="212"/>
    </location>
</feature>
<name>A0A0B5BI45_9BACT</name>
<dbReference type="EMBL" id="CP009788">
    <property type="protein sequence ID" value="AJE03716.1"/>
    <property type="molecule type" value="Genomic_DNA"/>
</dbReference>
<feature type="transmembrane region" description="Helical" evidence="9">
    <location>
        <begin position="6"/>
        <end position="23"/>
    </location>
</feature>
<feature type="active site" description="Proton acceptor" evidence="7">
    <location>
        <position position="65"/>
    </location>
</feature>
<feature type="site" description="Transition state stabilizer" evidence="8">
    <location>
        <position position="134"/>
    </location>
</feature>
<keyword evidence="9" id="KW-1133">Transmembrane helix</keyword>
<keyword evidence="12" id="KW-1185">Reference proteome</keyword>
<dbReference type="SUPFAM" id="SSF53756">
    <property type="entry name" value="UDP-Glycosyltransferase/glycogen phosphorylase"/>
    <property type="match status" value="1"/>
</dbReference>
<dbReference type="GO" id="GO:0009244">
    <property type="term" value="P:lipopolysaccharide core region biosynthetic process"/>
    <property type="evidence" value="ECO:0007669"/>
    <property type="project" value="UniProtKB-UniRule"/>
</dbReference>
<comment type="function">
    <text evidence="9">Involved in lipopolysaccharide (LPS) biosynthesis. Catalyzes the transfer of 3-deoxy-D-manno-octulosonate (Kdo) residue(s) from CMP-Kdo to lipid IV(A), the tetraacyldisaccharide-1,4'-bisphosphate precursor of lipid A.</text>
</comment>
<feature type="domain" description="3-deoxy-D-manno-octulosonic-acid transferase N-terminal" evidence="10">
    <location>
        <begin position="35"/>
        <end position="214"/>
    </location>
</feature>
<evidence type="ECO:0000313" key="12">
    <source>
        <dbReference type="Proteomes" id="UP000057609"/>
    </source>
</evidence>
<comment type="catalytic activity">
    <reaction evidence="6 9">
        <text>lipid IVA (E. coli) + CMP-3-deoxy-beta-D-manno-octulosonate = alpha-Kdo-(2-&gt;6)-lipid IVA (E. coli) + CMP + H(+)</text>
        <dbReference type="Rhea" id="RHEA:28066"/>
        <dbReference type="ChEBI" id="CHEBI:15378"/>
        <dbReference type="ChEBI" id="CHEBI:58603"/>
        <dbReference type="ChEBI" id="CHEBI:60364"/>
        <dbReference type="ChEBI" id="CHEBI:60377"/>
        <dbReference type="ChEBI" id="CHEBI:85987"/>
        <dbReference type="EC" id="2.4.99.12"/>
    </reaction>
</comment>
<sequence>MVALVYDILFALLMPLIVPFHLYRALKRGRSLADFGERFGFIRQEKRKLLAGKKSIWVHAVSVGETIAAKPLLRELRKRFPHHAIVLSNGTETGRRIAAGLSDVDLAIYFPFDCRLAVGRSLCAIAPSLVVIVETEIWPAFLRAARRRGIPVILANGRISDRSFGRYRKLSWFFRPLLSGMAALCMQSVEDARRIVAIGAPSDTVHATGNLKYDLPAAAVAPADKYALRSRFGIPADSLVFVAGSTHPGEEELLLNAFVSSLQCHPTSVMVLVPRHPERAGEVAELVRARGFKPVLRSRLAEAPATLPSDALLVVDTVGELMTFYRLADVVFVGGSLVPNGGHNLLEPASCGVPLLFGPHTENFREITSLVLQYGAGERAANGEELRGRLQLLFDDAGRRRQLGEGGLALMAACGGGTERHLDVISRILGHEG</sequence>
<keyword evidence="9" id="KW-0472">Membrane</keyword>
<proteinExistence type="inferred from homology"/>
<organism evidence="11 12">
    <name type="scientific">Geobacter pickeringii</name>
    <dbReference type="NCBI Taxonomy" id="345632"/>
    <lineage>
        <taxon>Bacteria</taxon>
        <taxon>Pseudomonadati</taxon>
        <taxon>Thermodesulfobacteriota</taxon>
        <taxon>Desulfuromonadia</taxon>
        <taxon>Geobacterales</taxon>
        <taxon>Geobacteraceae</taxon>
        <taxon>Geobacter</taxon>
    </lineage>
</organism>
<evidence type="ECO:0000256" key="7">
    <source>
        <dbReference type="PIRSR" id="PIRSR639901-1"/>
    </source>
</evidence>
<keyword evidence="9" id="KW-0448">Lipopolysaccharide biosynthesis</keyword>
<evidence type="ECO:0000259" key="10">
    <source>
        <dbReference type="Pfam" id="PF04413"/>
    </source>
</evidence>
<dbReference type="AlphaFoldDB" id="A0A0B5BI45"/>
<dbReference type="InterPro" id="IPR039901">
    <property type="entry name" value="Kdotransferase"/>
</dbReference>
<gene>
    <name evidence="11" type="ORF">GPICK_10460</name>
</gene>
<dbReference type="InterPro" id="IPR007507">
    <property type="entry name" value="Glycos_transf_N"/>
</dbReference>
<dbReference type="PANTHER" id="PTHR42755:SF1">
    <property type="entry name" value="3-DEOXY-D-MANNO-OCTULOSONIC ACID TRANSFERASE, MITOCHONDRIAL-RELATED"/>
    <property type="match status" value="1"/>
</dbReference>
<dbReference type="Gene3D" id="3.40.50.2000">
    <property type="entry name" value="Glycogen Phosphorylase B"/>
    <property type="match status" value="1"/>
</dbReference>
<evidence type="ECO:0000256" key="2">
    <source>
        <dbReference type="ARBA" id="ARBA00012621"/>
    </source>
</evidence>
<dbReference type="PANTHER" id="PTHR42755">
    <property type="entry name" value="3-DEOXY-MANNO-OCTULOSONATE CYTIDYLYLTRANSFERASE"/>
    <property type="match status" value="1"/>
</dbReference>
<dbReference type="Gene3D" id="3.40.50.11720">
    <property type="entry name" value="3-Deoxy-D-manno-octulosonic-acid transferase, N-terminal domain"/>
    <property type="match status" value="1"/>
</dbReference>
<reference evidence="11 12" key="1">
    <citation type="journal article" date="2015" name="Genome Announc.">
        <title>Complete Genome of Geobacter pickeringii G13T, a Metal-Reducing Isolate from Sedimentary Kaolin Deposits.</title>
        <authorList>
            <person name="Badalamenti J.P."/>
            <person name="Bond D.R."/>
        </authorList>
    </citation>
    <scope>NUCLEOTIDE SEQUENCE [LARGE SCALE GENOMIC DNA]</scope>
    <source>
        <strain evidence="11 12">G13</strain>
    </source>
</reference>
<evidence type="ECO:0000256" key="1">
    <source>
        <dbReference type="ARBA" id="ARBA00004713"/>
    </source>
</evidence>
<comment type="pathway">
    <text evidence="1 9">Bacterial outer membrane biogenesis; LPS core biosynthesis.</text>
</comment>
<dbReference type="KEGG" id="gpi:GPICK_10460"/>
<keyword evidence="4 9" id="KW-0808">Transferase</keyword>
<evidence type="ECO:0000256" key="8">
    <source>
        <dbReference type="PIRSR" id="PIRSR639901-2"/>
    </source>
</evidence>
<dbReference type="GO" id="GO:0043842">
    <property type="term" value="F:Kdo transferase activity"/>
    <property type="evidence" value="ECO:0007669"/>
    <property type="project" value="UniProtKB-EC"/>
</dbReference>
<dbReference type="Proteomes" id="UP000057609">
    <property type="component" value="Chromosome"/>
</dbReference>
<dbReference type="RefSeq" id="WP_039742938.1">
    <property type="nucleotide sequence ID" value="NZ_CP009788.1"/>
</dbReference>